<evidence type="ECO:0000313" key="1">
    <source>
        <dbReference type="EMBL" id="KFI32036.1"/>
    </source>
</evidence>
<reference evidence="1 2" key="1">
    <citation type="submission" date="2014-03" db="EMBL/GenBank/DDBJ databases">
        <title>Genome of Haematobacter massiliensis CCUG 47968.</title>
        <authorList>
            <person name="Wang D."/>
            <person name="Wang G."/>
        </authorList>
    </citation>
    <scope>NUCLEOTIDE SEQUENCE [LARGE SCALE GENOMIC DNA]</scope>
    <source>
        <strain evidence="1 2">CCUG 47968</strain>
    </source>
</reference>
<dbReference type="OrthoDB" id="9805828at2"/>
<dbReference type="SUPFAM" id="SSF46626">
    <property type="entry name" value="Cytochrome c"/>
    <property type="match status" value="1"/>
</dbReference>
<dbReference type="InterPro" id="IPR002327">
    <property type="entry name" value="Cyt_c_1A/1B"/>
</dbReference>
<protein>
    <submittedName>
        <fullName evidence="1">Cytochrome C</fullName>
    </submittedName>
</protein>
<keyword evidence="2" id="KW-1185">Reference proteome</keyword>
<dbReference type="PROSITE" id="PS51007">
    <property type="entry name" value="CYTC"/>
    <property type="match status" value="1"/>
</dbReference>
<dbReference type="EMBL" id="JGYG01000001">
    <property type="protein sequence ID" value="KFI32036.1"/>
    <property type="molecule type" value="Genomic_DNA"/>
</dbReference>
<organism evidence="1 2">
    <name type="scientific">Haematobacter massiliensis</name>
    <dbReference type="NCBI Taxonomy" id="195105"/>
    <lineage>
        <taxon>Bacteria</taxon>
        <taxon>Pseudomonadati</taxon>
        <taxon>Pseudomonadota</taxon>
        <taxon>Alphaproteobacteria</taxon>
        <taxon>Rhodobacterales</taxon>
        <taxon>Paracoccaceae</taxon>
        <taxon>Haematobacter</taxon>
    </lineage>
</organism>
<dbReference type="InterPro" id="IPR009056">
    <property type="entry name" value="Cyt_c-like_dom"/>
</dbReference>
<name>A0A086YCN6_9RHOB</name>
<dbReference type="eggNOG" id="COG3474">
    <property type="taxonomic scope" value="Bacteria"/>
</dbReference>
<dbReference type="PANTHER" id="PTHR11961">
    <property type="entry name" value="CYTOCHROME C"/>
    <property type="match status" value="1"/>
</dbReference>
<dbReference type="Pfam" id="PF00034">
    <property type="entry name" value="Cytochrom_C"/>
    <property type="match status" value="1"/>
</dbReference>
<dbReference type="GO" id="GO:0009055">
    <property type="term" value="F:electron transfer activity"/>
    <property type="evidence" value="ECO:0007669"/>
    <property type="project" value="InterPro"/>
</dbReference>
<dbReference type="PRINTS" id="PR00604">
    <property type="entry name" value="CYTCHRMECIAB"/>
</dbReference>
<dbReference type="GO" id="GO:0020037">
    <property type="term" value="F:heme binding"/>
    <property type="evidence" value="ECO:0007669"/>
    <property type="project" value="InterPro"/>
</dbReference>
<dbReference type="InterPro" id="IPR036909">
    <property type="entry name" value="Cyt_c-like_dom_sf"/>
</dbReference>
<gene>
    <name evidence="1" type="ORF">CN97_06375</name>
</gene>
<sequence>MFRLTKSVPASLAAVVLAVGTLPALAEGDPAKGEKSFRKCAICHAVEAGAPNKAGPNLHDIVGRKTASLEGFTYSDAMKKLGEEGHVWTPEEIDHFIADPKAMVAGTKMAFAGVKKPEERADIVAYLQSLSAN</sequence>
<dbReference type="RefSeq" id="WP_035706320.1">
    <property type="nucleotide sequence ID" value="NZ_CAMIFG010000077.1"/>
</dbReference>
<accession>A0A086YCN6</accession>
<evidence type="ECO:0000313" key="2">
    <source>
        <dbReference type="Proteomes" id="UP000028826"/>
    </source>
</evidence>
<dbReference type="STRING" id="195105.CN97_06375"/>
<comment type="caution">
    <text evidence="1">The sequence shown here is derived from an EMBL/GenBank/DDBJ whole genome shotgun (WGS) entry which is preliminary data.</text>
</comment>
<dbReference type="Gene3D" id="1.10.760.10">
    <property type="entry name" value="Cytochrome c-like domain"/>
    <property type="match status" value="1"/>
</dbReference>
<proteinExistence type="predicted"/>
<dbReference type="Proteomes" id="UP000028826">
    <property type="component" value="Unassembled WGS sequence"/>
</dbReference>
<dbReference type="AlphaFoldDB" id="A0A086YCN6"/>